<dbReference type="Pfam" id="PF06831">
    <property type="entry name" value="H2TH"/>
    <property type="match status" value="1"/>
</dbReference>
<dbReference type="PANTHER" id="PTHR22993">
    <property type="entry name" value="FORMAMIDOPYRIMIDINE-DNA GLYCOSYLASE"/>
    <property type="match status" value="1"/>
</dbReference>
<gene>
    <name evidence="15 19" type="primary">mutM</name>
    <name evidence="15" type="synonym">fpg</name>
    <name evidence="19" type="ORF">MRX98_10790</name>
</gene>
<dbReference type="InterPro" id="IPR015887">
    <property type="entry name" value="DNA_glyclase_Znf_dom_DNA_BS"/>
</dbReference>
<evidence type="ECO:0000256" key="1">
    <source>
        <dbReference type="ARBA" id="ARBA00001668"/>
    </source>
</evidence>
<feature type="active site" description="Schiff-base intermediate with DNA" evidence="15">
    <location>
        <position position="2"/>
    </location>
</feature>
<evidence type="ECO:0000256" key="2">
    <source>
        <dbReference type="ARBA" id="ARBA00009409"/>
    </source>
</evidence>
<keyword evidence="7 15" id="KW-0378">Hydrolase</keyword>
<feature type="binding site" evidence="15">
    <location>
        <position position="94"/>
    </location>
    <ligand>
        <name>DNA</name>
        <dbReference type="ChEBI" id="CHEBI:16991"/>
    </ligand>
</feature>
<evidence type="ECO:0000256" key="3">
    <source>
        <dbReference type="ARBA" id="ARBA00011245"/>
    </source>
</evidence>
<keyword evidence="11 15" id="KW-0456">Lyase</keyword>
<protein>
    <recommendedName>
        <fullName evidence="15">Formamidopyrimidine-DNA glycosylase</fullName>
        <shortName evidence="15">Fapy-DNA glycosylase</shortName>
        <ecNumber evidence="15">3.2.2.23</ecNumber>
    </recommendedName>
    <alternativeName>
        <fullName evidence="15">DNA-(apurinic or apyrimidinic site) lyase MutM</fullName>
        <shortName evidence="15">AP lyase MutM</shortName>
        <ecNumber evidence="15">4.2.99.18</ecNumber>
    </alternativeName>
</protein>
<evidence type="ECO:0000259" key="17">
    <source>
        <dbReference type="PROSITE" id="PS51066"/>
    </source>
</evidence>
<feature type="binding site" evidence="15">
    <location>
        <position position="152"/>
    </location>
    <ligand>
        <name>DNA</name>
        <dbReference type="ChEBI" id="CHEBI:16991"/>
    </ligand>
</feature>
<evidence type="ECO:0000256" key="4">
    <source>
        <dbReference type="ARBA" id="ARBA00022723"/>
    </source>
</evidence>
<evidence type="ECO:0000313" key="19">
    <source>
        <dbReference type="EMBL" id="MCJ8501059.1"/>
    </source>
</evidence>
<dbReference type="AlphaFoldDB" id="A0AA41UJE4"/>
<name>A0AA41UJE4_9BACT</name>
<feature type="active site" description="Proton donor" evidence="15">
    <location>
        <position position="3"/>
    </location>
</feature>
<dbReference type="PROSITE" id="PS01242">
    <property type="entry name" value="ZF_FPG_1"/>
    <property type="match status" value="1"/>
</dbReference>
<dbReference type="GO" id="GO:0003684">
    <property type="term" value="F:damaged DNA binding"/>
    <property type="evidence" value="ECO:0007669"/>
    <property type="project" value="InterPro"/>
</dbReference>
<dbReference type="GO" id="GO:0006284">
    <property type="term" value="P:base-excision repair"/>
    <property type="evidence" value="ECO:0007669"/>
    <property type="project" value="InterPro"/>
</dbReference>
<evidence type="ECO:0000313" key="20">
    <source>
        <dbReference type="Proteomes" id="UP001165427"/>
    </source>
</evidence>
<dbReference type="PROSITE" id="PS51066">
    <property type="entry name" value="ZF_FPG_2"/>
    <property type="match status" value="1"/>
</dbReference>
<sequence length="280" mass="31617">MPELPEVETVVRDLCAARLVGRRITGVRVRWPATIADLSPEQFKRRVVGRTIRAIRRRAKFILWELDQGRVLAVHLRMTGRFEVIADNRTAGKHVHVVLLLDDGRRLWFHDTRKFGRFYLLQDPAPLLARLGPEPLANDFTARRLAEALAGRRRAIKPLLLDQSVVAGLGNIYVDETLWAARIHPLCAAHTLSPAQIRALHRAMRRVLRQGVRNGGTTLGSGQTNFHSPVGGAGRNADQLKVFRRTGRPCPRCGGTIERMQVAQRSTHLCRRCQPQEITR</sequence>
<dbReference type="InterPro" id="IPR035937">
    <property type="entry name" value="FPG_N"/>
</dbReference>
<dbReference type="Proteomes" id="UP001165427">
    <property type="component" value="Unassembled WGS sequence"/>
</dbReference>
<proteinExistence type="inferred from homology"/>
<dbReference type="Pfam" id="PF01149">
    <property type="entry name" value="Fapy_DNA_glyco"/>
    <property type="match status" value="1"/>
</dbReference>
<dbReference type="SMART" id="SM01232">
    <property type="entry name" value="H2TH"/>
    <property type="match status" value="1"/>
</dbReference>
<dbReference type="Gene3D" id="1.10.8.50">
    <property type="match status" value="1"/>
</dbReference>
<keyword evidence="10 15" id="KW-0234">DNA repair</keyword>
<evidence type="ECO:0000259" key="18">
    <source>
        <dbReference type="PROSITE" id="PS51068"/>
    </source>
</evidence>
<dbReference type="SUPFAM" id="SSF57716">
    <property type="entry name" value="Glucocorticoid receptor-like (DNA-binding domain)"/>
    <property type="match status" value="1"/>
</dbReference>
<feature type="binding site" evidence="15">
    <location>
        <position position="113"/>
    </location>
    <ligand>
        <name>DNA</name>
        <dbReference type="ChEBI" id="CHEBI:16991"/>
    </ligand>
</feature>
<evidence type="ECO:0000256" key="10">
    <source>
        <dbReference type="ARBA" id="ARBA00023204"/>
    </source>
</evidence>
<comment type="caution">
    <text evidence="19">The sequence shown here is derived from an EMBL/GenBank/DDBJ whole genome shotgun (WGS) entry which is preliminary data.</text>
</comment>
<dbReference type="InterPro" id="IPR020629">
    <property type="entry name" value="FPG_Glyclase"/>
</dbReference>
<keyword evidence="8 15" id="KW-0862">Zinc</keyword>
<feature type="active site" description="Proton donor; for delta-elimination activity" evidence="15">
    <location>
        <position position="265"/>
    </location>
</feature>
<dbReference type="InterPro" id="IPR000214">
    <property type="entry name" value="Znf_DNA_glyclase/AP_lyase"/>
</dbReference>
<keyword evidence="9 15" id="KW-0238">DNA-binding</keyword>
<comment type="cofactor">
    <cofactor evidence="15">
        <name>Zn(2+)</name>
        <dbReference type="ChEBI" id="CHEBI:29105"/>
    </cofactor>
    <text evidence="15">Binds 1 zinc ion per subunit.</text>
</comment>
<dbReference type="EC" id="4.2.99.18" evidence="15"/>
<keyword evidence="6 15" id="KW-0863">Zinc-finger</keyword>
<dbReference type="InterPro" id="IPR010979">
    <property type="entry name" value="Ribosomal_uS13-like_H2TH"/>
</dbReference>
<keyword evidence="5 15" id="KW-0227">DNA damage</keyword>
<evidence type="ECO:0000256" key="7">
    <source>
        <dbReference type="ARBA" id="ARBA00022801"/>
    </source>
</evidence>
<comment type="catalytic activity">
    <reaction evidence="14 15">
        <text>2'-deoxyribonucleotide-(2'-deoxyribose 5'-phosphate)-2'-deoxyribonucleotide-DNA = a 3'-end 2'-deoxyribonucleotide-(2,3-dehydro-2,3-deoxyribose 5'-phosphate)-DNA + a 5'-end 5'-phospho-2'-deoxyribonucleoside-DNA + H(+)</text>
        <dbReference type="Rhea" id="RHEA:66592"/>
        <dbReference type="Rhea" id="RHEA-COMP:13180"/>
        <dbReference type="Rhea" id="RHEA-COMP:16897"/>
        <dbReference type="Rhea" id="RHEA-COMP:17067"/>
        <dbReference type="ChEBI" id="CHEBI:15378"/>
        <dbReference type="ChEBI" id="CHEBI:136412"/>
        <dbReference type="ChEBI" id="CHEBI:157695"/>
        <dbReference type="ChEBI" id="CHEBI:167181"/>
        <dbReference type="EC" id="4.2.99.18"/>
    </reaction>
</comment>
<dbReference type="EMBL" id="JALJRB010000010">
    <property type="protein sequence ID" value="MCJ8501059.1"/>
    <property type="molecule type" value="Genomic_DNA"/>
</dbReference>
<evidence type="ECO:0000256" key="11">
    <source>
        <dbReference type="ARBA" id="ARBA00023239"/>
    </source>
</evidence>
<dbReference type="PROSITE" id="PS51068">
    <property type="entry name" value="FPG_CAT"/>
    <property type="match status" value="1"/>
</dbReference>
<dbReference type="GO" id="GO:0034039">
    <property type="term" value="F:8-oxo-7,8-dihydroguanine DNA N-glycosylase activity"/>
    <property type="evidence" value="ECO:0007669"/>
    <property type="project" value="TreeGrafter"/>
</dbReference>
<dbReference type="FunFam" id="1.10.8.50:FF:000003">
    <property type="entry name" value="Formamidopyrimidine-DNA glycosylase"/>
    <property type="match status" value="1"/>
</dbReference>
<keyword evidence="20" id="KW-1185">Reference proteome</keyword>
<comment type="catalytic activity">
    <reaction evidence="1 15">
        <text>Hydrolysis of DNA containing ring-opened 7-methylguanine residues, releasing 2,6-diamino-4-hydroxy-5-(N-methyl)formamidopyrimidine.</text>
        <dbReference type="EC" id="3.2.2.23"/>
    </reaction>
</comment>
<evidence type="ECO:0000256" key="9">
    <source>
        <dbReference type="ARBA" id="ARBA00023125"/>
    </source>
</evidence>
<dbReference type="NCBIfam" id="NF002211">
    <property type="entry name" value="PRK01103.1"/>
    <property type="match status" value="1"/>
</dbReference>
<evidence type="ECO:0000256" key="16">
    <source>
        <dbReference type="SAM" id="MobiDB-lite"/>
    </source>
</evidence>
<comment type="subunit">
    <text evidence="3 15">Monomer.</text>
</comment>
<accession>A0AA41UJE4</accession>
<evidence type="ECO:0000256" key="5">
    <source>
        <dbReference type="ARBA" id="ARBA00022763"/>
    </source>
</evidence>
<comment type="similarity">
    <text evidence="2 15">Belongs to the FPG family.</text>
</comment>
<organism evidence="19 20">
    <name type="scientific">Desulfatitalea alkaliphila</name>
    <dbReference type="NCBI Taxonomy" id="2929485"/>
    <lineage>
        <taxon>Bacteria</taxon>
        <taxon>Pseudomonadati</taxon>
        <taxon>Thermodesulfobacteriota</taxon>
        <taxon>Desulfobacteria</taxon>
        <taxon>Desulfobacterales</taxon>
        <taxon>Desulfosarcinaceae</taxon>
        <taxon>Desulfatitalea</taxon>
    </lineage>
</organism>
<dbReference type="Gene3D" id="3.20.190.10">
    <property type="entry name" value="MutM-like, N-terminal"/>
    <property type="match status" value="1"/>
</dbReference>
<dbReference type="HAMAP" id="MF_00103">
    <property type="entry name" value="Fapy_DNA_glycosyl"/>
    <property type="match status" value="1"/>
</dbReference>
<keyword evidence="12 15" id="KW-0511">Multifunctional enzyme</keyword>
<dbReference type="SUPFAM" id="SSF81624">
    <property type="entry name" value="N-terminal domain of MutM-like DNA repair proteins"/>
    <property type="match status" value="1"/>
</dbReference>
<feature type="region of interest" description="Disordered" evidence="16">
    <location>
        <begin position="214"/>
        <end position="233"/>
    </location>
</feature>
<keyword evidence="4 15" id="KW-0479">Metal-binding</keyword>
<dbReference type="InterPro" id="IPR015886">
    <property type="entry name" value="H2TH_FPG"/>
</dbReference>
<dbReference type="SUPFAM" id="SSF46946">
    <property type="entry name" value="S13-like H2TH domain"/>
    <property type="match status" value="1"/>
</dbReference>
<dbReference type="GO" id="GO:0008270">
    <property type="term" value="F:zinc ion binding"/>
    <property type="evidence" value="ECO:0007669"/>
    <property type="project" value="UniProtKB-UniRule"/>
</dbReference>
<evidence type="ECO:0000256" key="12">
    <source>
        <dbReference type="ARBA" id="ARBA00023268"/>
    </source>
</evidence>
<dbReference type="SMART" id="SM00898">
    <property type="entry name" value="Fapy_DNA_glyco"/>
    <property type="match status" value="1"/>
</dbReference>
<dbReference type="RefSeq" id="WP_246907199.1">
    <property type="nucleotide sequence ID" value="NZ_JALJRB010000010.1"/>
</dbReference>
<comment type="function">
    <text evidence="15">Involved in base excision repair of DNA damaged by oxidation or by mutagenic agents. Acts as DNA glycosylase that recognizes and removes damaged bases. Has a preference for oxidized purines, such as 7,8-dihydro-8-oxoguanine (8-oxoG). Has AP (apurinic/apyrimidinic) lyase activity and introduces nicks in the DNA strand. Cleaves the DNA backbone by beta-delta elimination to generate a single-strand break at the site of the removed base with both 3'- and 5'-phosphates.</text>
</comment>
<evidence type="ECO:0000256" key="14">
    <source>
        <dbReference type="ARBA" id="ARBA00044632"/>
    </source>
</evidence>
<evidence type="ECO:0000256" key="8">
    <source>
        <dbReference type="ARBA" id="ARBA00022833"/>
    </source>
</evidence>
<dbReference type="InterPro" id="IPR012319">
    <property type="entry name" value="FPG_cat"/>
</dbReference>
<dbReference type="CDD" id="cd08966">
    <property type="entry name" value="EcFpg-like_N"/>
    <property type="match status" value="1"/>
</dbReference>
<dbReference type="GO" id="GO:0140078">
    <property type="term" value="F:class I DNA-(apurinic or apyrimidinic site) endonuclease activity"/>
    <property type="evidence" value="ECO:0007669"/>
    <property type="project" value="UniProtKB-EC"/>
</dbReference>
<dbReference type="NCBIfam" id="TIGR00577">
    <property type="entry name" value="fpg"/>
    <property type="match status" value="1"/>
</dbReference>
<feature type="domain" description="FPG-type" evidence="17">
    <location>
        <begin position="241"/>
        <end position="275"/>
    </location>
</feature>
<feature type="active site" description="Proton donor; for beta-elimination activity" evidence="15">
    <location>
        <position position="60"/>
    </location>
</feature>
<evidence type="ECO:0000256" key="6">
    <source>
        <dbReference type="ARBA" id="ARBA00022771"/>
    </source>
</evidence>
<keyword evidence="13 15" id="KW-0326">Glycosidase</keyword>
<evidence type="ECO:0000256" key="15">
    <source>
        <dbReference type="HAMAP-Rule" id="MF_00103"/>
    </source>
</evidence>
<reference evidence="19" key="1">
    <citation type="submission" date="2022-04" db="EMBL/GenBank/DDBJ databases">
        <title>Desulfatitalea alkaliphila sp. nov., a novel anaerobic sulfate-reducing bacterium isolated from terrestrial mud volcano, Taman Peninsula, Russia.</title>
        <authorList>
            <person name="Khomyakova M.A."/>
            <person name="Merkel A.Y."/>
            <person name="Slobodkin A.I."/>
        </authorList>
    </citation>
    <scope>NUCLEOTIDE SEQUENCE</scope>
    <source>
        <strain evidence="19">M08but</strain>
    </source>
</reference>
<dbReference type="EC" id="3.2.2.23" evidence="15"/>
<feature type="domain" description="Formamidopyrimidine-DNA glycosylase catalytic" evidence="18">
    <location>
        <begin position="2"/>
        <end position="116"/>
    </location>
</feature>
<dbReference type="InterPro" id="IPR010663">
    <property type="entry name" value="Znf_FPG/IleRS"/>
</dbReference>
<evidence type="ECO:0000256" key="13">
    <source>
        <dbReference type="ARBA" id="ARBA00023295"/>
    </source>
</evidence>
<dbReference type="PANTHER" id="PTHR22993:SF9">
    <property type="entry name" value="FORMAMIDOPYRIMIDINE-DNA GLYCOSYLASE"/>
    <property type="match status" value="1"/>
</dbReference>
<dbReference type="Pfam" id="PF06827">
    <property type="entry name" value="zf-FPG_IleRS"/>
    <property type="match status" value="1"/>
</dbReference>